<accession>A0A0D2JIT3</accession>
<dbReference type="HOGENOM" id="CLU_1635169_0_0_1"/>
<keyword evidence="3" id="KW-1185">Reference proteome</keyword>
<dbReference type="VEuPathDB" id="FungiDB:Z518_00414"/>
<dbReference type="OrthoDB" id="4113859at2759"/>
<dbReference type="RefSeq" id="XP_013276471.1">
    <property type="nucleotide sequence ID" value="XM_013421017.1"/>
</dbReference>
<keyword evidence="1" id="KW-0732">Signal</keyword>
<evidence type="ECO:0000313" key="2">
    <source>
        <dbReference type="EMBL" id="KIX09335.1"/>
    </source>
</evidence>
<proteinExistence type="predicted"/>
<protein>
    <recommendedName>
        <fullName evidence="4">ShKT domain-containing protein</fullName>
    </recommendedName>
</protein>
<organism evidence="2 3">
    <name type="scientific">Rhinocladiella mackenziei CBS 650.93</name>
    <dbReference type="NCBI Taxonomy" id="1442369"/>
    <lineage>
        <taxon>Eukaryota</taxon>
        <taxon>Fungi</taxon>
        <taxon>Dikarya</taxon>
        <taxon>Ascomycota</taxon>
        <taxon>Pezizomycotina</taxon>
        <taxon>Eurotiomycetes</taxon>
        <taxon>Chaetothyriomycetidae</taxon>
        <taxon>Chaetothyriales</taxon>
        <taxon>Herpotrichiellaceae</taxon>
        <taxon>Rhinocladiella</taxon>
    </lineage>
</organism>
<gene>
    <name evidence="2" type="ORF">Z518_00414</name>
</gene>
<feature type="signal peptide" evidence="1">
    <location>
        <begin position="1"/>
        <end position="23"/>
    </location>
</feature>
<dbReference type="Proteomes" id="UP000053617">
    <property type="component" value="Unassembled WGS sequence"/>
</dbReference>
<dbReference type="EMBL" id="KN847475">
    <property type="protein sequence ID" value="KIX09335.1"/>
    <property type="molecule type" value="Genomic_DNA"/>
</dbReference>
<feature type="chain" id="PRO_5002244979" description="ShKT domain-containing protein" evidence="1">
    <location>
        <begin position="24"/>
        <end position="145"/>
    </location>
</feature>
<name>A0A0D2JIT3_9EURO</name>
<reference evidence="2 3" key="1">
    <citation type="submission" date="2015-01" db="EMBL/GenBank/DDBJ databases">
        <title>The Genome Sequence of Rhinocladiella mackenzie CBS 650.93.</title>
        <authorList>
            <consortium name="The Broad Institute Genomics Platform"/>
            <person name="Cuomo C."/>
            <person name="de Hoog S."/>
            <person name="Gorbushina A."/>
            <person name="Stielow B."/>
            <person name="Teixiera M."/>
            <person name="Abouelleil A."/>
            <person name="Chapman S.B."/>
            <person name="Priest M."/>
            <person name="Young S.K."/>
            <person name="Wortman J."/>
            <person name="Nusbaum C."/>
            <person name="Birren B."/>
        </authorList>
    </citation>
    <scope>NUCLEOTIDE SEQUENCE [LARGE SCALE GENOMIC DNA]</scope>
    <source>
        <strain evidence="2 3">CBS 650.93</strain>
    </source>
</reference>
<sequence length="145" mass="15751">MQFKNHVITGLLAVWLIFTLTDTSNVNFAMAMPSNLTLANDCPASQPADQAGCSTCTECCIFNFNTAGCGEPSVEQLVSPVTTKCQPLIIGMYSVWITECTGWFAECYLWKNVDCSGNGSILIDNCQNVCHTPGYVIKAIQCYGI</sequence>
<evidence type="ECO:0008006" key="4">
    <source>
        <dbReference type="Google" id="ProtNLM"/>
    </source>
</evidence>
<dbReference type="AlphaFoldDB" id="A0A0D2JIT3"/>
<evidence type="ECO:0000256" key="1">
    <source>
        <dbReference type="SAM" id="SignalP"/>
    </source>
</evidence>
<dbReference type="GeneID" id="25288485"/>
<evidence type="ECO:0000313" key="3">
    <source>
        <dbReference type="Proteomes" id="UP000053617"/>
    </source>
</evidence>